<proteinExistence type="predicted"/>
<gene>
    <name evidence="1" type="ORF">SAY89_02225</name>
</gene>
<protein>
    <submittedName>
        <fullName evidence="1">Uncharacterized protein</fullName>
    </submittedName>
</protein>
<name>A0AAF0ZCH9_9CHRO</name>
<evidence type="ECO:0000313" key="1">
    <source>
        <dbReference type="EMBL" id="WPF89115.1"/>
    </source>
</evidence>
<dbReference type="AlphaFoldDB" id="A0AAF0ZCH9"/>
<accession>A0AAF0ZCH9</accession>
<organism evidence="1">
    <name type="scientific">Cyanobacterium aponinum AL20115</name>
    <dbReference type="NCBI Taxonomy" id="3090662"/>
    <lineage>
        <taxon>Bacteria</taxon>
        <taxon>Bacillati</taxon>
        <taxon>Cyanobacteriota</taxon>
        <taxon>Cyanophyceae</taxon>
        <taxon>Oscillatoriophycideae</taxon>
        <taxon>Chroococcales</taxon>
        <taxon>Geminocystaceae</taxon>
        <taxon>Cyanobacterium</taxon>
    </lineage>
</organism>
<dbReference type="RefSeq" id="WP_015219945.1">
    <property type="nucleotide sequence ID" value="NZ_CP138348.1"/>
</dbReference>
<dbReference type="EMBL" id="CP138348">
    <property type="protein sequence ID" value="WPF89115.1"/>
    <property type="molecule type" value="Genomic_DNA"/>
</dbReference>
<sequence>MKTELKTTNYNLEQLQKAYQADQQVKYMSLEAELELLLQQIKTAKK</sequence>
<reference evidence="1" key="1">
    <citation type="submission" date="2023-11" db="EMBL/GenBank/DDBJ databases">
        <title>Genome sequence of Cyanobacterium aponinum BCRC AL20115.</title>
        <authorList>
            <person name="Chang H.-Y."/>
            <person name="Lin K.-M."/>
            <person name="Hsueh H.-T."/>
            <person name="Chu H.-A."/>
            <person name="Kuo C.-H."/>
        </authorList>
    </citation>
    <scope>NUCLEOTIDE SEQUENCE</scope>
    <source>
        <strain evidence="1">AL20115</strain>
    </source>
</reference>